<feature type="signal peptide" evidence="2">
    <location>
        <begin position="1"/>
        <end position="20"/>
    </location>
</feature>
<dbReference type="KEGG" id="hoh:Hoch_6722"/>
<dbReference type="Proteomes" id="UP000001880">
    <property type="component" value="Chromosome"/>
</dbReference>
<dbReference type="Pfam" id="PF14064">
    <property type="entry name" value="HmuY"/>
    <property type="match status" value="1"/>
</dbReference>
<dbReference type="HOGENOM" id="CLU_075756_0_0_7"/>
<dbReference type="PROSITE" id="PS51257">
    <property type="entry name" value="PROKAR_LIPOPROTEIN"/>
    <property type="match status" value="1"/>
</dbReference>
<organism evidence="3 4">
    <name type="scientific">Haliangium ochraceum (strain DSM 14365 / JCM 11303 / SMP-2)</name>
    <dbReference type="NCBI Taxonomy" id="502025"/>
    <lineage>
        <taxon>Bacteria</taxon>
        <taxon>Pseudomonadati</taxon>
        <taxon>Myxococcota</taxon>
        <taxon>Polyangia</taxon>
        <taxon>Haliangiales</taxon>
        <taxon>Kofleriaceae</taxon>
        <taxon>Haliangium</taxon>
    </lineage>
</organism>
<keyword evidence="2" id="KW-0732">Signal</keyword>
<sequence>MPRLSSPIPLLFAAVFTVGACSSDDGSDVPPATPDAAAPDAATPDAAPVDAAAPDAASGVCEPSTLLPTGWSLVDAVSEGELSIEGEVAIVDATAGGSANSADNPFIYLQFEGDAVTKLEITDVEALSDTSWDIALKRFLVRVNGGDSGPGNVQVAAVEAETVEDVSEAPGADAFSTDDWSDEECGYVSGPIGEPATAVGTWYGYEETRLSPLENVYVIQREDGTMFKFAFETYYHDDTSGFLELTWAAF</sequence>
<dbReference type="eggNOG" id="ENOG5032BPP">
    <property type="taxonomic scope" value="Bacteria"/>
</dbReference>
<proteinExistence type="predicted"/>
<dbReference type="InterPro" id="IPR025921">
    <property type="entry name" value="HmuY"/>
</dbReference>
<keyword evidence="4" id="KW-1185">Reference proteome</keyword>
<dbReference type="EMBL" id="CP001804">
    <property type="protein sequence ID" value="ACY19186.1"/>
    <property type="molecule type" value="Genomic_DNA"/>
</dbReference>
<evidence type="ECO:0000313" key="3">
    <source>
        <dbReference type="EMBL" id="ACY19186.1"/>
    </source>
</evidence>
<dbReference type="STRING" id="502025.Hoch_6722"/>
<evidence type="ECO:0000313" key="4">
    <source>
        <dbReference type="Proteomes" id="UP000001880"/>
    </source>
</evidence>
<feature type="compositionally biased region" description="Low complexity" evidence="1">
    <location>
        <begin position="28"/>
        <end position="57"/>
    </location>
</feature>
<dbReference type="CDD" id="cd12105">
    <property type="entry name" value="HmuY"/>
    <property type="match status" value="1"/>
</dbReference>
<feature type="region of interest" description="Disordered" evidence="1">
    <location>
        <begin position="23"/>
        <end position="58"/>
    </location>
</feature>
<reference evidence="3 4" key="1">
    <citation type="journal article" date="2010" name="Stand. Genomic Sci.">
        <title>Complete genome sequence of Haliangium ochraceum type strain (SMP-2).</title>
        <authorList>
            <consortium name="US DOE Joint Genome Institute (JGI-PGF)"/>
            <person name="Ivanova N."/>
            <person name="Daum C."/>
            <person name="Lang E."/>
            <person name="Abt B."/>
            <person name="Kopitz M."/>
            <person name="Saunders E."/>
            <person name="Lapidus A."/>
            <person name="Lucas S."/>
            <person name="Glavina Del Rio T."/>
            <person name="Nolan M."/>
            <person name="Tice H."/>
            <person name="Copeland A."/>
            <person name="Cheng J.F."/>
            <person name="Chen F."/>
            <person name="Bruce D."/>
            <person name="Goodwin L."/>
            <person name="Pitluck S."/>
            <person name="Mavromatis K."/>
            <person name="Pati A."/>
            <person name="Mikhailova N."/>
            <person name="Chen A."/>
            <person name="Palaniappan K."/>
            <person name="Land M."/>
            <person name="Hauser L."/>
            <person name="Chang Y.J."/>
            <person name="Jeffries C.D."/>
            <person name="Detter J.C."/>
            <person name="Brettin T."/>
            <person name="Rohde M."/>
            <person name="Goker M."/>
            <person name="Bristow J."/>
            <person name="Markowitz V."/>
            <person name="Eisen J.A."/>
            <person name="Hugenholtz P."/>
            <person name="Kyrpides N.C."/>
            <person name="Klenk H.P."/>
        </authorList>
    </citation>
    <scope>NUCLEOTIDE SEQUENCE [LARGE SCALE GENOMIC DNA]</scope>
    <source>
        <strain evidence="4">DSM 14365 / CIP 107738 / JCM 11303 / AJ 13395 / SMP-2</strain>
    </source>
</reference>
<feature type="chain" id="PRO_5003010445" description="Lipoprotein" evidence="2">
    <location>
        <begin position="21"/>
        <end position="250"/>
    </location>
</feature>
<protein>
    <recommendedName>
        <fullName evidence="5">Lipoprotein</fullName>
    </recommendedName>
</protein>
<evidence type="ECO:0000256" key="1">
    <source>
        <dbReference type="SAM" id="MobiDB-lite"/>
    </source>
</evidence>
<evidence type="ECO:0008006" key="5">
    <source>
        <dbReference type="Google" id="ProtNLM"/>
    </source>
</evidence>
<dbReference type="AlphaFoldDB" id="D0LT50"/>
<name>D0LT50_HALO1</name>
<gene>
    <name evidence="3" type="ordered locus">Hoch_6722</name>
</gene>
<dbReference type="RefSeq" id="WP_012831778.1">
    <property type="nucleotide sequence ID" value="NC_013440.1"/>
</dbReference>
<accession>D0LT50</accession>
<evidence type="ECO:0000256" key="2">
    <source>
        <dbReference type="SAM" id="SignalP"/>
    </source>
</evidence>